<comment type="cofactor">
    <cofactor evidence="1">
        <name>Mg(2+)</name>
        <dbReference type="ChEBI" id="CHEBI:18420"/>
    </cofactor>
</comment>
<dbReference type="GO" id="GO:0046854">
    <property type="term" value="P:phosphatidylinositol phosphate biosynthetic process"/>
    <property type="evidence" value="ECO:0007669"/>
    <property type="project" value="InterPro"/>
</dbReference>
<protein>
    <submittedName>
        <fullName evidence="3">Inositol monophosphatase family protein</fullName>
    </submittedName>
</protein>
<evidence type="ECO:0000256" key="1">
    <source>
        <dbReference type="PIRSR" id="PIRSR600760-2"/>
    </source>
</evidence>
<accession>A0AAU8CTD3</accession>
<feature type="binding site" evidence="1">
    <location>
        <position position="224"/>
    </location>
    <ligand>
        <name>Mg(2+)</name>
        <dbReference type="ChEBI" id="CHEBI:18420"/>
        <label>1</label>
        <note>catalytic</note>
    </ligand>
</feature>
<feature type="compositionally biased region" description="Basic and acidic residues" evidence="2">
    <location>
        <begin position="44"/>
        <end position="61"/>
    </location>
</feature>
<dbReference type="SUPFAM" id="SSF56655">
    <property type="entry name" value="Carbohydrate phosphatase"/>
    <property type="match status" value="1"/>
</dbReference>
<sequence length="328" mass="35606">MNVVLSNELSTTKVDPFDDKAIVGLFEGPRHDGYLRRGVYPSDEGGRLAGDRSGPRRRAGDPRTASPRIGRRNLPGGRGNRWRVVPVLEGDAILLIDPLDGTKEFINRNSDGQYRAGAQWDTRSRRSLCCGKGCVVLRPSGRSDRGINCAGLPAGGRRKMSVRKAAKRRTIVASRSRRTPETDEFIAKVEGAEIVPVGPSLKFCLLASGAADLYPRFGRTMEWDAAAGDAVLRAAGGRTVLIEGGPLRYGKRGQQDEADFANSWFIADTSPAATDQKVALWRIVHPISRSEQTLVSPAEPPAVAGSGPVQRCICKLIGRHWQQGCLLE</sequence>
<dbReference type="InterPro" id="IPR050725">
    <property type="entry name" value="CysQ/Inositol_MonoPase"/>
</dbReference>
<reference evidence="3" key="1">
    <citation type="submission" date="2024-06" db="EMBL/GenBank/DDBJ databases">
        <title>Mesorhizobium karijinii sp. nov., a symbiont of the iconic Swainsona formosa from arid Australia.</title>
        <authorList>
            <person name="Hill Y.J."/>
            <person name="Watkin E.L.J."/>
            <person name="O'Hara G.W."/>
            <person name="Terpolilli J."/>
            <person name="Tye M.L."/>
            <person name="Kohlmeier M.G."/>
        </authorList>
    </citation>
    <scope>NUCLEOTIDE SEQUENCE</scope>
    <source>
        <strain evidence="3">WSM2240</strain>
    </source>
</reference>
<feature type="binding site" evidence="1">
    <location>
        <position position="97"/>
    </location>
    <ligand>
        <name>Mg(2+)</name>
        <dbReference type="ChEBI" id="CHEBI:18420"/>
        <label>1</label>
        <note>catalytic</note>
    </ligand>
</feature>
<keyword evidence="1" id="KW-0460">Magnesium</keyword>
<gene>
    <name evidence="3" type="ORF">ABVK50_02855</name>
</gene>
<dbReference type="AlphaFoldDB" id="A0AAU8CTD3"/>
<evidence type="ECO:0000256" key="2">
    <source>
        <dbReference type="SAM" id="MobiDB-lite"/>
    </source>
</evidence>
<dbReference type="InterPro" id="IPR000760">
    <property type="entry name" value="Inositol_monophosphatase-like"/>
</dbReference>
<dbReference type="Pfam" id="PF00459">
    <property type="entry name" value="Inositol_P"/>
    <property type="match status" value="1"/>
</dbReference>
<dbReference type="InterPro" id="IPR020550">
    <property type="entry name" value="Inositol_monophosphatase_CS"/>
</dbReference>
<dbReference type="PROSITE" id="PS00630">
    <property type="entry name" value="IMP_2"/>
    <property type="match status" value="1"/>
</dbReference>
<name>A0AAU8CTD3_9HYPH</name>
<dbReference type="RefSeq" id="WP_353642885.1">
    <property type="nucleotide sequence ID" value="NZ_CP159253.1"/>
</dbReference>
<proteinExistence type="predicted"/>
<evidence type="ECO:0000313" key="3">
    <source>
        <dbReference type="EMBL" id="XCG49581.1"/>
    </source>
</evidence>
<dbReference type="PANTHER" id="PTHR43028:SF5">
    <property type="entry name" value="3'(2'),5'-BISPHOSPHATE NUCLEOTIDASE 1"/>
    <property type="match status" value="1"/>
</dbReference>
<dbReference type="GO" id="GO:0000103">
    <property type="term" value="P:sulfate assimilation"/>
    <property type="evidence" value="ECO:0007669"/>
    <property type="project" value="TreeGrafter"/>
</dbReference>
<organism evidence="3">
    <name type="scientific">Mesorhizobium sp. WSM2240</name>
    <dbReference type="NCBI Taxonomy" id="3228851"/>
    <lineage>
        <taxon>Bacteria</taxon>
        <taxon>Pseudomonadati</taxon>
        <taxon>Pseudomonadota</taxon>
        <taxon>Alphaproteobacteria</taxon>
        <taxon>Hyphomicrobiales</taxon>
        <taxon>Phyllobacteriaceae</taxon>
        <taxon>Mesorhizobium</taxon>
    </lineage>
</organism>
<feature type="region of interest" description="Disordered" evidence="2">
    <location>
        <begin position="36"/>
        <end position="81"/>
    </location>
</feature>
<dbReference type="GO" id="GO:0008441">
    <property type="term" value="F:3'(2'),5'-bisphosphate nucleotidase activity"/>
    <property type="evidence" value="ECO:0007669"/>
    <property type="project" value="TreeGrafter"/>
</dbReference>
<dbReference type="GO" id="GO:0046872">
    <property type="term" value="F:metal ion binding"/>
    <property type="evidence" value="ECO:0007669"/>
    <property type="project" value="UniProtKB-KW"/>
</dbReference>
<dbReference type="GO" id="GO:0050427">
    <property type="term" value="P:3'-phosphoadenosine 5'-phosphosulfate metabolic process"/>
    <property type="evidence" value="ECO:0007669"/>
    <property type="project" value="TreeGrafter"/>
</dbReference>
<feature type="binding site" evidence="1">
    <location>
        <position position="99"/>
    </location>
    <ligand>
        <name>Mg(2+)</name>
        <dbReference type="ChEBI" id="CHEBI:18420"/>
        <label>1</label>
        <note>catalytic</note>
    </ligand>
</feature>
<keyword evidence="1" id="KW-0479">Metal-binding</keyword>
<dbReference type="PRINTS" id="PR00377">
    <property type="entry name" value="IMPHPHTASES"/>
</dbReference>
<dbReference type="EMBL" id="CP159253">
    <property type="protein sequence ID" value="XCG49581.1"/>
    <property type="molecule type" value="Genomic_DNA"/>
</dbReference>
<dbReference type="Gene3D" id="3.40.190.80">
    <property type="match status" value="1"/>
</dbReference>
<dbReference type="PANTHER" id="PTHR43028">
    <property type="entry name" value="3'(2'),5'-BISPHOSPHATE NUCLEOTIDASE 1"/>
    <property type="match status" value="1"/>
</dbReference>
<feature type="binding site" evidence="1">
    <location>
        <position position="100"/>
    </location>
    <ligand>
        <name>Mg(2+)</name>
        <dbReference type="ChEBI" id="CHEBI:18420"/>
        <label>1</label>
        <note>catalytic</note>
    </ligand>
</feature>